<evidence type="ECO:0000259" key="1">
    <source>
        <dbReference type="PROSITE" id="PS50994"/>
    </source>
</evidence>
<dbReference type="AlphaFoldDB" id="A0A371FXL8"/>
<dbReference type="InterPro" id="IPR001584">
    <property type="entry name" value="Integrase_cat-core"/>
</dbReference>
<reference evidence="2" key="1">
    <citation type="submission" date="2018-05" db="EMBL/GenBank/DDBJ databases">
        <title>Draft genome of Mucuna pruriens seed.</title>
        <authorList>
            <person name="Nnadi N.E."/>
            <person name="Vos R."/>
            <person name="Hasami M.H."/>
            <person name="Devisetty U.K."/>
            <person name="Aguiy J.C."/>
        </authorList>
    </citation>
    <scope>NUCLEOTIDE SEQUENCE [LARGE SCALE GENOMIC DNA]</scope>
    <source>
        <strain evidence="2">JCA_2017</strain>
    </source>
</reference>
<dbReference type="GO" id="GO:0015074">
    <property type="term" value="P:DNA integration"/>
    <property type="evidence" value="ECO:0007669"/>
    <property type="project" value="InterPro"/>
</dbReference>
<dbReference type="InterPro" id="IPR012337">
    <property type="entry name" value="RNaseH-like_sf"/>
</dbReference>
<name>A0A371FXL8_MUCPR</name>
<dbReference type="SUPFAM" id="SSF53098">
    <property type="entry name" value="Ribonuclease H-like"/>
    <property type="match status" value="1"/>
</dbReference>
<feature type="domain" description="Integrase catalytic" evidence="1">
    <location>
        <begin position="1"/>
        <end position="124"/>
    </location>
</feature>
<protein>
    <recommendedName>
        <fullName evidence="1">Integrase catalytic domain-containing protein</fullName>
    </recommendedName>
</protein>
<comment type="caution">
    <text evidence="2">The sequence shown here is derived from an EMBL/GenBank/DDBJ whole genome shotgun (WGS) entry which is preliminary data.</text>
</comment>
<dbReference type="EMBL" id="QJKJ01007486">
    <property type="protein sequence ID" value="RDX83018.1"/>
    <property type="molecule type" value="Genomic_DNA"/>
</dbReference>
<sequence length="124" mass="13902">MPEVCRRTQSTPRKVARNHLAMAVLQMGGGYLRWITSPNGLKPTQSPLSLRKVKKFLWKKIIYRFGLPAEIVSDNGTQFASKTTIEFCKGLGIKQIFTSTNGQAEVANKVILKGLRRRLEEAKG</sequence>
<dbReference type="Proteomes" id="UP000257109">
    <property type="component" value="Unassembled WGS sequence"/>
</dbReference>
<accession>A0A371FXL8</accession>
<dbReference type="GO" id="GO:0003676">
    <property type="term" value="F:nucleic acid binding"/>
    <property type="evidence" value="ECO:0007669"/>
    <property type="project" value="InterPro"/>
</dbReference>
<keyword evidence="3" id="KW-1185">Reference proteome</keyword>
<gene>
    <name evidence="2" type="ORF">CR513_36117</name>
</gene>
<evidence type="ECO:0000313" key="2">
    <source>
        <dbReference type="EMBL" id="RDX83018.1"/>
    </source>
</evidence>
<dbReference type="PANTHER" id="PTHR37984:SF5">
    <property type="entry name" value="PROTEIN NYNRIN-LIKE"/>
    <property type="match status" value="1"/>
</dbReference>
<feature type="non-terminal residue" evidence="2">
    <location>
        <position position="1"/>
    </location>
</feature>
<dbReference type="InterPro" id="IPR036397">
    <property type="entry name" value="RNaseH_sf"/>
</dbReference>
<dbReference type="InterPro" id="IPR050951">
    <property type="entry name" value="Retrovirus_Pol_polyprotein"/>
</dbReference>
<dbReference type="Pfam" id="PF00665">
    <property type="entry name" value="rve"/>
    <property type="match status" value="1"/>
</dbReference>
<dbReference type="OrthoDB" id="1432755at2759"/>
<dbReference type="PROSITE" id="PS50994">
    <property type="entry name" value="INTEGRASE"/>
    <property type="match status" value="1"/>
</dbReference>
<dbReference type="Gene3D" id="3.30.420.10">
    <property type="entry name" value="Ribonuclease H-like superfamily/Ribonuclease H"/>
    <property type="match status" value="1"/>
</dbReference>
<proteinExistence type="predicted"/>
<dbReference type="PANTHER" id="PTHR37984">
    <property type="entry name" value="PROTEIN CBG26694"/>
    <property type="match status" value="1"/>
</dbReference>
<organism evidence="2 3">
    <name type="scientific">Mucuna pruriens</name>
    <name type="common">Velvet bean</name>
    <name type="synonym">Dolichos pruriens</name>
    <dbReference type="NCBI Taxonomy" id="157652"/>
    <lineage>
        <taxon>Eukaryota</taxon>
        <taxon>Viridiplantae</taxon>
        <taxon>Streptophyta</taxon>
        <taxon>Embryophyta</taxon>
        <taxon>Tracheophyta</taxon>
        <taxon>Spermatophyta</taxon>
        <taxon>Magnoliopsida</taxon>
        <taxon>eudicotyledons</taxon>
        <taxon>Gunneridae</taxon>
        <taxon>Pentapetalae</taxon>
        <taxon>rosids</taxon>
        <taxon>fabids</taxon>
        <taxon>Fabales</taxon>
        <taxon>Fabaceae</taxon>
        <taxon>Papilionoideae</taxon>
        <taxon>50 kb inversion clade</taxon>
        <taxon>NPAAA clade</taxon>
        <taxon>indigoferoid/millettioid clade</taxon>
        <taxon>Phaseoleae</taxon>
        <taxon>Mucuna</taxon>
    </lineage>
</organism>
<evidence type="ECO:0000313" key="3">
    <source>
        <dbReference type="Proteomes" id="UP000257109"/>
    </source>
</evidence>